<gene>
    <name evidence="1" type="ORF">AB5J58_19690</name>
</gene>
<accession>A0AB39M8S5</accession>
<reference evidence="1" key="1">
    <citation type="submission" date="2024-07" db="EMBL/GenBank/DDBJ databases">
        <authorList>
            <person name="Yu S.T."/>
        </authorList>
    </citation>
    <scope>NUCLEOTIDE SEQUENCE</scope>
    <source>
        <strain evidence="1">R08</strain>
    </source>
</reference>
<dbReference type="EMBL" id="CP163431">
    <property type="protein sequence ID" value="XDQ02287.1"/>
    <property type="molecule type" value="Genomic_DNA"/>
</dbReference>
<protein>
    <recommendedName>
        <fullName evidence="2">Roadblock/LAMTOR2 domain-containing protein</fullName>
    </recommendedName>
</protein>
<evidence type="ECO:0000313" key="1">
    <source>
        <dbReference type="EMBL" id="XDQ02287.1"/>
    </source>
</evidence>
<sequence>MSSLDAALGRALTTPGISGAAVLDAVTGLSYAELGEVSAGQDSCEIAELTRTRLIRAGAEGELESIVVTTSTRHLVTIQLPRQGDPLLFCATVDRDRTNLSSALRELRLHADELLA</sequence>
<name>A0AB39M8S5_9ACTN</name>
<dbReference type="AlphaFoldDB" id="A0AB39M8S5"/>
<organism evidence="1">
    <name type="scientific">Streptomyces sp. R08</name>
    <dbReference type="NCBI Taxonomy" id="3238624"/>
    <lineage>
        <taxon>Bacteria</taxon>
        <taxon>Bacillati</taxon>
        <taxon>Actinomycetota</taxon>
        <taxon>Actinomycetes</taxon>
        <taxon>Kitasatosporales</taxon>
        <taxon>Streptomycetaceae</taxon>
        <taxon>Streptomyces</taxon>
    </lineage>
</organism>
<proteinExistence type="predicted"/>
<evidence type="ECO:0008006" key="2">
    <source>
        <dbReference type="Google" id="ProtNLM"/>
    </source>
</evidence>
<dbReference type="RefSeq" id="WP_369188451.1">
    <property type="nucleotide sequence ID" value="NZ_CP163431.1"/>
</dbReference>